<evidence type="ECO:0000313" key="1">
    <source>
        <dbReference type="EMBL" id="CAA0837925.1"/>
    </source>
</evidence>
<keyword evidence="2" id="KW-1185">Reference proteome</keyword>
<dbReference type="EMBL" id="CACSLK010030775">
    <property type="protein sequence ID" value="CAA0837925.1"/>
    <property type="molecule type" value="Genomic_DNA"/>
</dbReference>
<name>A0A9N7NRY6_STRHE</name>
<sequence length="53" mass="5952">VNSIQVQPTLRERIRQEQASDEFIRTIDAKVRAGGVEGFHRGADGALEFRGRI</sequence>
<organism evidence="1 2">
    <name type="scientific">Striga hermonthica</name>
    <name type="common">Purple witchweed</name>
    <name type="synonym">Buchnera hermonthica</name>
    <dbReference type="NCBI Taxonomy" id="68872"/>
    <lineage>
        <taxon>Eukaryota</taxon>
        <taxon>Viridiplantae</taxon>
        <taxon>Streptophyta</taxon>
        <taxon>Embryophyta</taxon>
        <taxon>Tracheophyta</taxon>
        <taxon>Spermatophyta</taxon>
        <taxon>Magnoliopsida</taxon>
        <taxon>eudicotyledons</taxon>
        <taxon>Gunneridae</taxon>
        <taxon>Pentapetalae</taxon>
        <taxon>asterids</taxon>
        <taxon>lamiids</taxon>
        <taxon>Lamiales</taxon>
        <taxon>Orobanchaceae</taxon>
        <taxon>Buchnereae</taxon>
        <taxon>Striga</taxon>
    </lineage>
</organism>
<accession>A0A9N7NRY6</accession>
<gene>
    <name evidence="1" type="ORF">SHERM_04568</name>
</gene>
<dbReference type="AlphaFoldDB" id="A0A9N7NRY6"/>
<comment type="caution">
    <text evidence="1">The sequence shown here is derived from an EMBL/GenBank/DDBJ whole genome shotgun (WGS) entry which is preliminary data.</text>
</comment>
<reference evidence="1" key="1">
    <citation type="submission" date="2019-12" db="EMBL/GenBank/DDBJ databases">
        <authorList>
            <person name="Scholes J."/>
        </authorList>
    </citation>
    <scope>NUCLEOTIDE SEQUENCE</scope>
</reference>
<protein>
    <submittedName>
        <fullName evidence="1">Uncharacterized protein</fullName>
    </submittedName>
</protein>
<feature type="non-terminal residue" evidence="1">
    <location>
        <position position="1"/>
    </location>
</feature>
<dbReference type="OrthoDB" id="1938712at2759"/>
<feature type="non-terminal residue" evidence="1">
    <location>
        <position position="53"/>
    </location>
</feature>
<dbReference type="Proteomes" id="UP001153555">
    <property type="component" value="Unassembled WGS sequence"/>
</dbReference>
<proteinExistence type="predicted"/>
<evidence type="ECO:0000313" key="2">
    <source>
        <dbReference type="Proteomes" id="UP001153555"/>
    </source>
</evidence>